<organism evidence="6 7">
    <name type="scientific">Anaeromyxobacter oryzae</name>
    <dbReference type="NCBI Taxonomy" id="2918170"/>
    <lineage>
        <taxon>Bacteria</taxon>
        <taxon>Pseudomonadati</taxon>
        <taxon>Myxococcota</taxon>
        <taxon>Myxococcia</taxon>
        <taxon>Myxococcales</taxon>
        <taxon>Cystobacterineae</taxon>
        <taxon>Anaeromyxobacteraceae</taxon>
        <taxon>Anaeromyxobacter</taxon>
    </lineage>
</organism>
<feature type="domain" description="PurE" evidence="5">
    <location>
        <begin position="4"/>
        <end position="155"/>
    </location>
</feature>
<feature type="binding site" evidence="3">
    <location>
        <position position="42"/>
    </location>
    <ligand>
        <name>substrate</name>
    </ligand>
</feature>
<evidence type="ECO:0000256" key="2">
    <source>
        <dbReference type="ARBA" id="ARBA00023235"/>
    </source>
</evidence>
<dbReference type="PANTHER" id="PTHR23046">
    <property type="entry name" value="PHOSPHORIBOSYLAMINOIMIDAZOLE CARBOXYLASE CATALYTIC SUBUNIT"/>
    <property type="match status" value="1"/>
</dbReference>
<dbReference type="Gene3D" id="3.40.50.1970">
    <property type="match status" value="1"/>
</dbReference>
<proteinExistence type="inferred from homology"/>
<gene>
    <name evidence="6" type="primary">purE-2</name>
    <name evidence="3" type="synonym">purE</name>
    <name evidence="6" type="ORF">AMOR_07100</name>
</gene>
<dbReference type="InterPro" id="IPR000031">
    <property type="entry name" value="PurE_dom"/>
</dbReference>
<comment type="pathway">
    <text evidence="3 4">Purine metabolism; IMP biosynthesis via de novo pathway; 5-amino-1-(5-phospho-D-ribosyl)imidazole-4-carboxylate from 5-amino-1-(5-phospho-D-ribosyl)imidazole (N5-CAIR route): step 2/2.</text>
</comment>
<sequence>MSEPRVLILMGSDSDWEVMSEARKALEDMGIASEVHVSSAHRTPERTGALAREAAGRGFQVLICGAGAAAHLAGVCAAETELPVLGVPLAASDLRGLDALLATAQMPAGVPVGTLAVGKAGARNAGLLAARIIARIDPMVADRVRAQRKRMAEEVLAKDAALQAKLSGGKG</sequence>
<dbReference type="HAMAP" id="MF_01929">
    <property type="entry name" value="PurE_classI"/>
    <property type="match status" value="1"/>
</dbReference>
<feature type="binding site" evidence="3">
    <location>
        <position position="12"/>
    </location>
    <ligand>
        <name>substrate</name>
    </ligand>
</feature>
<name>A0ABM7WQH2_9BACT</name>
<protein>
    <recommendedName>
        <fullName evidence="3 4">N5-carboxyaminoimidazole ribonucleotide mutase</fullName>
        <shortName evidence="3 4">N5-CAIR mutase</shortName>
        <ecNumber evidence="3 4">5.4.99.18</ecNumber>
    </recommendedName>
    <alternativeName>
        <fullName evidence="3">5-(carboxyamino)imidazole ribonucleotide mutase</fullName>
    </alternativeName>
</protein>
<dbReference type="SUPFAM" id="SSF52255">
    <property type="entry name" value="N5-CAIR mutase (phosphoribosylaminoimidazole carboxylase, PurE)"/>
    <property type="match status" value="1"/>
</dbReference>
<dbReference type="Pfam" id="PF00731">
    <property type="entry name" value="AIRC"/>
    <property type="match status" value="1"/>
</dbReference>
<comment type="catalytic activity">
    <reaction evidence="3 4">
        <text>5-carboxyamino-1-(5-phospho-D-ribosyl)imidazole + H(+) = 5-amino-1-(5-phospho-D-ribosyl)imidazole-4-carboxylate</text>
        <dbReference type="Rhea" id="RHEA:13193"/>
        <dbReference type="ChEBI" id="CHEBI:15378"/>
        <dbReference type="ChEBI" id="CHEBI:58730"/>
        <dbReference type="ChEBI" id="CHEBI:77657"/>
        <dbReference type="EC" id="5.4.99.18"/>
    </reaction>
</comment>
<evidence type="ECO:0000256" key="1">
    <source>
        <dbReference type="ARBA" id="ARBA00022755"/>
    </source>
</evidence>
<dbReference type="NCBIfam" id="TIGR01162">
    <property type="entry name" value="purE"/>
    <property type="match status" value="1"/>
</dbReference>
<feature type="binding site" evidence="3">
    <location>
        <position position="15"/>
    </location>
    <ligand>
        <name>substrate</name>
    </ligand>
</feature>
<dbReference type="PANTHER" id="PTHR23046:SF2">
    <property type="entry name" value="PHOSPHORIBOSYLAMINOIMIDAZOLE CARBOXYLASE"/>
    <property type="match status" value="1"/>
</dbReference>
<dbReference type="EMBL" id="AP025591">
    <property type="protein sequence ID" value="BDG01714.1"/>
    <property type="molecule type" value="Genomic_DNA"/>
</dbReference>
<keyword evidence="2 3" id="KW-0413">Isomerase</keyword>
<evidence type="ECO:0000313" key="6">
    <source>
        <dbReference type="EMBL" id="BDG01714.1"/>
    </source>
</evidence>
<dbReference type="RefSeq" id="WP_248358480.1">
    <property type="nucleotide sequence ID" value="NZ_AP025591.1"/>
</dbReference>
<comment type="similarity">
    <text evidence="3">Belongs to the AIR carboxylase family. Class I subfamily.</text>
</comment>
<dbReference type="SMART" id="SM01001">
    <property type="entry name" value="AIRC"/>
    <property type="match status" value="1"/>
</dbReference>
<comment type="function">
    <text evidence="3 4">Catalyzes the conversion of N5-carboxyaminoimidazole ribonucleotide (N5-CAIR) to 4-carboxy-5-aminoimidazole ribonucleotide (CAIR).</text>
</comment>
<dbReference type="PIRSF" id="PIRSF001338">
    <property type="entry name" value="AIR_carboxylase"/>
    <property type="match status" value="1"/>
</dbReference>
<accession>A0ABM7WQH2</accession>
<reference evidence="7" key="1">
    <citation type="journal article" date="2022" name="Int. J. Syst. Evol. Microbiol.">
        <title>Anaeromyxobacter oryzae sp. nov., Anaeromyxobacter diazotrophicus sp. nov. and Anaeromyxobacter paludicola sp. nov., isolated from paddy soils.</title>
        <authorList>
            <person name="Itoh H."/>
            <person name="Xu Z."/>
            <person name="Mise K."/>
            <person name="Masuda Y."/>
            <person name="Ushijima N."/>
            <person name="Hayakawa C."/>
            <person name="Shiratori Y."/>
            <person name="Senoo K."/>
        </authorList>
    </citation>
    <scope>NUCLEOTIDE SEQUENCE [LARGE SCALE GENOMIC DNA]</scope>
    <source>
        <strain evidence="7">Red232</strain>
    </source>
</reference>
<evidence type="ECO:0000259" key="5">
    <source>
        <dbReference type="SMART" id="SM01001"/>
    </source>
</evidence>
<dbReference type="EC" id="5.4.99.18" evidence="3 4"/>
<keyword evidence="7" id="KW-1185">Reference proteome</keyword>
<evidence type="ECO:0000256" key="3">
    <source>
        <dbReference type="HAMAP-Rule" id="MF_01929"/>
    </source>
</evidence>
<dbReference type="InterPro" id="IPR024694">
    <property type="entry name" value="PurE_prokaryotes"/>
</dbReference>
<evidence type="ECO:0000256" key="4">
    <source>
        <dbReference type="PIRNR" id="PIRNR001338"/>
    </source>
</evidence>
<keyword evidence="1 3" id="KW-0658">Purine biosynthesis</keyword>
<dbReference type="Proteomes" id="UP001162891">
    <property type="component" value="Chromosome"/>
</dbReference>
<dbReference type="InterPro" id="IPR033747">
    <property type="entry name" value="PurE_ClassI"/>
</dbReference>
<evidence type="ECO:0000313" key="7">
    <source>
        <dbReference type="Proteomes" id="UP001162891"/>
    </source>
</evidence>